<gene>
    <name evidence="3" type="ORF">SAMN02745133_01977</name>
</gene>
<reference evidence="4" key="1">
    <citation type="submission" date="2016-11" db="EMBL/GenBank/DDBJ databases">
        <authorList>
            <person name="Varghese N."/>
            <person name="Submissions S."/>
        </authorList>
    </citation>
    <scope>NUCLEOTIDE SEQUENCE [LARGE SCALE GENOMIC DNA]</scope>
    <source>
        <strain evidence="4">DSM 12395</strain>
    </source>
</reference>
<evidence type="ECO:0000256" key="1">
    <source>
        <dbReference type="SAM" id="Phobius"/>
    </source>
</evidence>
<dbReference type="RefSeq" id="WP_073239229.1">
    <property type="nucleotide sequence ID" value="NZ_FQUY01000013.1"/>
</dbReference>
<dbReference type="InterPro" id="IPR028087">
    <property type="entry name" value="Tad_N"/>
</dbReference>
<dbReference type="EMBL" id="FQUY01000013">
    <property type="protein sequence ID" value="SHF16474.1"/>
    <property type="molecule type" value="Genomic_DNA"/>
</dbReference>
<evidence type="ECO:0000313" key="3">
    <source>
        <dbReference type="EMBL" id="SHF16474.1"/>
    </source>
</evidence>
<organism evidence="3 4">
    <name type="scientific">Desulforamulus putei DSM 12395</name>
    <dbReference type="NCBI Taxonomy" id="1121429"/>
    <lineage>
        <taxon>Bacteria</taxon>
        <taxon>Bacillati</taxon>
        <taxon>Bacillota</taxon>
        <taxon>Clostridia</taxon>
        <taxon>Eubacteriales</taxon>
        <taxon>Peptococcaceae</taxon>
        <taxon>Desulforamulus</taxon>
    </lineage>
</organism>
<sequence>MKNIFKDNRGMAFIYTLLCFMVFMLFISVAVDIGHVLMAKIKAKHALNLALRAAANEIDLNRLADPVNPVLYIKEPEARAKFDQILQKNLKLNAGFNPDTGSIAKDRVIVEAFQVFNTVPNQFTYGSYTENINDVCVSAVIKVPIKLSGFAKVSADIPEDFDLYVQATVKPQLIPQT</sequence>
<dbReference type="Pfam" id="PF13400">
    <property type="entry name" value="Tad"/>
    <property type="match status" value="1"/>
</dbReference>
<evidence type="ECO:0000259" key="2">
    <source>
        <dbReference type="Pfam" id="PF13400"/>
    </source>
</evidence>
<keyword evidence="1" id="KW-0472">Membrane</keyword>
<dbReference type="Proteomes" id="UP000184148">
    <property type="component" value="Unassembled WGS sequence"/>
</dbReference>
<keyword evidence="1" id="KW-1133">Transmembrane helix</keyword>
<feature type="transmembrane region" description="Helical" evidence="1">
    <location>
        <begin position="12"/>
        <end position="31"/>
    </location>
</feature>
<name>A0A1M4ZEJ9_9FIRM</name>
<accession>A0A1M4ZEJ9</accession>
<dbReference type="OrthoDB" id="1806507at2"/>
<dbReference type="STRING" id="1121429.SAMN02745133_01977"/>
<proteinExistence type="predicted"/>
<keyword evidence="4" id="KW-1185">Reference proteome</keyword>
<feature type="domain" description="Putative Flp pilus-assembly TadG-like N-terminal" evidence="2">
    <location>
        <begin position="15"/>
        <end position="56"/>
    </location>
</feature>
<keyword evidence="1" id="KW-0812">Transmembrane</keyword>
<dbReference type="AlphaFoldDB" id="A0A1M4ZEJ9"/>
<protein>
    <submittedName>
        <fullName evidence="3">Putative Flp pilus-assembly TadE/G-like</fullName>
    </submittedName>
</protein>
<evidence type="ECO:0000313" key="4">
    <source>
        <dbReference type="Proteomes" id="UP000184148"/>
    </source>
</evidence>